<evidence type="ECO:0000256" key="1">
    <source>
        <dbReference type="SAM" id="Phobius"/>
    </source>
</evidence>
<protein>
    <submittedName>
        <fullName evidence="2">SdpI family protein</fullName>
    </submittedName>
</protein>
<keyword evidence="1" id="KW-0812">Transmembrane</keyword>
<keyword evidence="1" id="KW-1133">Transmembrane helix</keyword>
<dbReference type="Pfam" id="PF13630">
    <property type="entry name" value="SdpI"/>
    <property type="match status" value="1"/>
</dbReference>
<accession>A0ABV1B1Z9</accession>
<name>A0ABV1B1Z9_9FIRM</name>
<feature type="transmembrane region" description="Helical" evidence="1">
    <location>
        <begin position="6"/>
        <end position="26"/>
    </location>
</feature>
<keyword evidence="1" id="KW-0472">Membrane</keyword>
<evidence type="ECO:0000313" key="3">
    <source>
        <dbReference type="Proteomes" id="UP001469749"/>
    </source>
</evidence>
<reference evidence="2 3" key="1">
    <citation type="submission" date="2024-03" db="EMBL/GenBank/DDBJ databases">
        <title>Human intestinal bacterial collection.</title>
        <authorList>
            <person name="Pauvert C."/>
            <person name="Hitch T.C.A."/>
            <person name="Clavel T."/>
        </authorList>
    </citation>
    <scope>NUCLEOTIDE SEQUENCE [LARGE SCALE GENOMIC DNA]</scope>
    <source>
        <strain evidence="2 3">CLA-AA-H190</strain>
    </source>
</reference>
<comment type="caution">
    <text evidence="2">The sequence shown here is derived from an EMBL/GenBank/DDBJ whole genome shotgun (WGS) entry which is preliminary data.</text>
</comment>
<dbReference type="InterPro" id="IPR025962">
    <property type="entry name" value="SdpI/YhfL"/>
</dbReference>
<dbReference type="RefSeq" id="WP_349084396.1">
    <property type="nucleotide sequence ID" value="NZ_JBBMEK010000041.1"/>
</dbReference>
<sequence length="125" mass="14028">MGFFIAMFLCNLLMPLIMLIGGYCMYKNPPKEINGLVGYRTTMSKKNKDTWTFAHDYCGRLWIKLGLIILIPTILVQIPFVHSGDDAIGIVTLIVEAVQLAILLGSIVPVEKALKRTFDENGVRR</sequence>
<gene>
    <name evidence="2" type="ORF">WMO25_05030</name>
</gene>
<keyword evidence="3" id="KW-1185">Reference proteome</keyword>
<proteinExistence type="predicted"/>
<organism evidence="2 3">
    <name type="scientific">Coprococcus intestinihominis</name>
    <dbReference type="NCBI Taxonomy" id="3133154"/>
    <lineage>
        <taxon>Bacteria</taxon>
        <taxon>Bacillati</taxon>
        <taxon>Bacillota</taxon>
        <taxon>Clostridia</taxon>
        <taxon>Lachnospirales</taxon>
        <taxon>Lachnospiraceae</taxon>
        <taxon>Coprococcus</taxon>
    </lineage>
</organism>
<evidence type="ECO:0000313" key="2">
    <source>
        <dbReference type="EMBL" id="MEQ2364459.1"/>
    </source>
</evidence>
<feature type="transmembrane region" description="Helical" evidence="1">
    <location>
        <begin position="61"/>
        <end position="81"/>
    </location>
</feature>
<feature type="transmembrane region" description="Helical" evidence="1">
    <location>
        <begin position="87"/>
        <end position="108"/>
    </location>
</feature>
<dbReference type="Proteomes" id="UP001469749">
    <property type="component" value="Unassembled WGS sequence"/>
</dbReference>
<dbReference type="EMBL" id="JBBMEK010000041">
    <property type="protein sequence ID" value="MEQ2364459.1"/>
    <property type="molecule type" value="Genomic_DNA"/>
</dbReference>